<comment type="caution">
    <text evidence="2">The sequence shown here is derived from an EMBL/GenBank/DDBJ whole genome shotgun (WGS) entry which is preliminary data.</text>
</comment>
<dbReference type="Proteomes" id="UP001219525">
    <property type="component" value="Unassembled WGS sequence"/>
</dbReference>
<accession>A0AAD6VES7</accession>
<feature type="transmembrane region" description="Helical" evidence="1">
    <location>
        <begin position="103"/>
        <end position="126"/>
    </location>
</feature>
<keyword evidence="1" id="KW-1133">Transmembrane helix</keyword>
<keyword evidence="3" id="KW-1185">Reference proteome</keyword>
<proteinExistence type="predicted"/>
<dbReference type="AlphaFoldDB" id="A0AAD6VES7"/>
<keyword evidence="1" id="KW-0812">Transmembrane</keyword>
<gene>
    <name evidence="2" type="ORF">GGX14DRAFT_109669</name>
</gene>
<dbReference type="EMBL" id="JARJCW010000031">
    <property type="protein sequence ID" value="KAJ7209246.1"/>
    <property type="molecule type" value="Genomic_DNA"/>
</dbReference>
<organism evidence="2 3">
    <name type="scientific">Mycena pura</name>
    <dbReference type="NCBI Taxonomy" id="153505"/>
    <lineage>
        <taxon>Eukaryota</taxon>
        <taxon>Fungi</taxon>
        <taxon>Dikarya</taxon>
        <taxon>Basidiomycota</taxon>
        <taxon>Agaricomycotina</taxon>
        <taxon>Agaricomycetes</taxon>
        <taxon>Agaricomycetidae</taxon>
        <taxon>Agaricales</taxon>
        <taxon>Marasmiineae</taxon>
        <taxon>Mycenaceae</taxon>
        <taxon>Mycena</taxon>
    </lineage>
</organism>
<reference evidence="2" key="1">
    <citation type="submission" date="2023-03" db="EMBL/GenBank/DDBJ databases">
        <title>Massive genome expansion in bonnet fungi (Mycena s.s.) driven by repeated elements and novel gene families across ecological guilds.</title>
        <authorList>
            <consortium name="Lawrence Berkeley National Laboratory"/>
            <person name="Harder C.B."/>
            <person name="Miyauchi S."/>
            <person name="Viragh M."/>
            <person name="Kuo A."/>
            <person name="Thoen E."/>
            <person name="Andreopoulos B."/>
            <person name="Lu D."/>
            <person name="Skrede I."/>
            <person name="Drula E."/>
            <person name="Henrissat B."/>
            <person name="Morin E."/>
            <person name="Kohler A."/>
            <person name="Barry K."/>
            <person name="LaButti K."/>
            <person name="Morin E."/>
            <person name="Salamov A."/>
            <person name="Lipzen A."/>
            <person name="Mereny Z."/>
            <person name="Hegedus B."/>
            <person name="Baldrian P."/>
            <person name="Stursova M."/>
            <person name="Weitz H."/>
            <person name="Taylor A."/>
            <person name="Grigoriev I.V."/>
            <person name="Nagy L.G."/>
            <person name="Martin F."/>
            <person name="Kauserud H."/>
        </authorList>
    </citation>
    <scope>NUCLEOTIDE SEQUENCE</scope>
    <source>
        <strain evidence="2">9144</strain>
    </source>
</reference>
<name>A0AAD6VES7_9AGAR</name>
<protein>
    <submittedName>
        <fullName evidence="2">Uncharacterized protein</fullName>
    </submittedName>
</protein>
<sequence>MAPSAFGSWFRLPRDQPSEFEETADGPLQAAIMAFNILSATGFILLLVIFFTAWLSSNVKRVSTWYMYILAWTVFCITPFPVIGHQTHSNPPSFATCVVDSALMYASRPLVAFGTLSLILHLYFNVSTRLRRDQVRPHIVLCLLVLPPILYLVIFLWTLILGFRNPSEVEVEPGGFYCHIANPLPATIDAVLVGSAACAVLLTQALTVILLCRNWRAFRALQRREEYSISLSIIIRVSVFAILPTVGLAMSFTTYVPKLVGKYFTAYNIILATSSFYPFVMI</sequence>
<feature type="transmembrane region" description="Helical" evidence="1">
    <location>
        <begin position="190"/>
        <end position="212"/>
    </location>
</feature>
<feature type="transmembrane region" description="Helical" evidence="1">
    <location>
        <begin position="30"/>
        <end position="53"/>
    </location>
</feature>
<feature type="transmembrane region" description="Helical" evidence="1">
    <location>
        <begin position="263"/>
        <end position="280"/>
    </location>
</feature>
<feature type="transmembrane region" description="Helical" evidence="1">
    <location>
        <begin position="138"/>
        <end position="160"/>
    </location>
</feature>
<feature type="transmembrane region" description="Helical" evidence="1">
    <location>
        <begin position="65"/>
        <end position="83"/>
    </location>
</feature>
<evidence type="ECO:0000313" key="2">
    <source>
        <dbReference type="EMBL" id="KAJ7209246.1"/>
    </source>
</evidence>
<feature type="transmembrane region" description="Helical" evidence="1">
    <location>
        <begin position="233"/>
        <end position="257"/>
    </location>
</feature>
<keyword evidence="1" id="KW-0472">Membrane</keyword>
<evidence type="ECO:0000256" key="1">
    <source>
        <dbReference type="SAM" id="Phobius"/>
    </source>
</evidence>
<evidence type="ECO:0000313" key="3">
    <source>
        <dbReference type="Proteomes" id="UP001219525"/>
    </source>
</evidence>